<reference evidence="2 3" key="1">
    <citation type="submission" date="2018-06" db="EMBL/GenBank/DDBJ databases">
        <title>Genomic Encyclopedia of Archaeal and Bacterial Type Strains, Phase II (KMG-II): from individual species to whole genera.</title>
        <authorList>
            <person name="Goeker M."/>
        </authorList>
    </citation>
    <scope>NUCLEOTIDE SEQUENCE [LARGE SCALE GENOMIC DNA]</scope>
    <source>
        <strain evidence="2 3">DSM 24464</strain>
    </source>
</reference>
<comment type="caution">
    <text evidence="2">The sequence shown here is derived from an EMBL/GenBank/DDBJ whole genome shotgun (WGS) entry which is preliminary data.</text>
</comment>
<dbReference type="Proteomes" id="UP000248703">
    <property type="component" value="Unassembled WGS sequence"/>
</dbReference>
<keyword evidence="3" id="KW-1185">Reference proteome</keyword>
<proteinExistence type="predicted"/>
<accession>A0A327RLU0</accession>
<organism evidence="2 3">
    <name type="scientific">Olleya aquimaris</name>
    <dbReference type="NCBI Taxonomy" id="639310"/>
    <lineage>
        <taxon>Bacteria</taxon>
        <taxon>Pseudomonadati</taxon>
        <taxon>Bacteroidota</taxon>
        <taxon>Flavobacteriia</taxon>
        <taxon>Flavobacteriales</taxon>
        <taxon>Flavobacteriaceae</taxon>
    </lineage>
</organism>
<evidence type="ECO:0000256" key="1">
    <source>
        <dbReference type="SAM" id="Coils"/>
    </source>
</evidence>
<dbReference type="RefSeq" id="WP_111658662.1">
    <property type="nucleotide sequence ID" value="NZ_QLLO01000001.1"/>
</dbReference>
<dbReference type="OrthoDB" id="1430323at2"/>
<evidence type="ECO:0000313" key="2">
    <source>
        <dbReference type="EMBL" id="RAJ18026.1"/>
    </source>
</evidence>
<sequence>MKYLTNRRISVLFLLVTVIIISFISCNKLIKNNNSETVEQKQTIDAINNSKKEAKLLLMLSKDNQDAIKLSQILQNKLAKDSIAELAKNIEETHVYVAKYYNNMASEKLISIPNYSELSKNVTKENNEINIAKQLKKRIDNQLYLLDQLSQTTKNKDFKIMVNYTNSKLKNSLSKTNNIINNLNTNS</sequence>
<protein>
    <recommendedName>
        <fullName evidence="4">DUF4142 domain-containing protein</fullName>
    </recommendedName>
</protein>
<name>A0A327RLU0_9FLAO</name>
<evidence type="ECO:0000313" key="3">
    <source>
        <dbReference type="Proteomes" id="UP000248703"/>
    </source>
</evidence>
<gene>
    <name evidence="2" type="ORF">LY08_00298</name>
</gene>
<feature type="coiled-coil region" evidence="1">
    <location>
        <begin position="115"/>
        <end position="186"/>
    </location>
</feature>
<dbReference type="PROSITE" id="PS51257">
    <property type="entry name" value="PROKAR_LIPOPROTEIN"/>
    <property type="match status" value="1"/>
</dbReference>
<dbReference type="EMBL" id="QLLO01000001">
    <property type="protein sequence ID" value="RAJ18026.1"/>
    <property type="molecule type" value="Genomic_DNA"/>
</dbReference>
<evidence type="ECO:0008006" key="4">
    <source>
        <dbReference type="Google" id="ProtNLM"/>
    </source>
</evidence>
<keyword evidence="1" id="KW-0175">Coiled coil</keyword>
<dbReference type="AlphaFoldDB" id="A0A327RLU0"/>